<organism evidence="1">
    <name type="scientific">marine sediment metagenome</name>
    <dbReference type="NCBI Taxonomy" id="412755"/>
    <lineage>
        <taxon>unclassified sequences</taxon>
        <taxon>metagenomes</taxon>
        <taxon>ecological metagenomes</taxon>
    </lineage>
</organism>
<sequence length="435" mass="50810">RTDARIAWDQIPHWTHQKEYQTPDLKAIIQEIVNLPEWEEGDDICIFWHDHDDHTTHEIETYRNAYPYFTDPLLAPLLTIHWLEDPLMESYTIGGDSYFPLGPGRRGCETFMVKEEFELRWIDLNLKTWLSLAHVRASIYLCGAPGEPIGDYLSYSLDENWPWRWPGQTYRVRFKMTPYILKPGTVYILVVSQIPLIAEWPDEWQYDAGDATYPRGHRVAKEGSGEPWDQYLDDDHIFTIFGYPPAPLPPPEPPVRNWTILDIKQAITATGFRICVITNVPCHLYLMWTNQEPNKHKIVGLRRGDLALRETRYCFTSWHKNEQEEAGDTLTHTFYKEPWPICETRWFTFKGDVETLWTASAGPIFKKHRPAPPITKYFYSDAHPEETSVDGRTAHLFWDGLTWPELRAAPGNEADDEGDNLLMRVYGSSTRDKFY</sequence>
<evidence type="ECO:0000313" key="1">
    <source>
        <dbReference type="EMBL" id="GAH91183.1"/>
    </source>
</evidence>
<name>X1LAM0_9ZZZZ</name>
<comment type="caution">
    <text evidence="1">The sequence shown here is derived from an EMBL/GenBank/DDBJ whole genome shotgun (WGS) entry which is preliminary data.</text>
</comment>
<dbReference type="AlphaFoldDB" id="X1LAM0"/>
<accession>X1LAM0</accession>
<reference evidence="1" key="1">
    <citation type="journal article" date="2014" name="Front. Microbiol.">
        <title>High frequency of phylogenetically diverse reductive dehalogenase-homologous genes in deep subseafloor sedimentary metagenomes.</title>
        <authorList>
            <person name="Kawai M."/>
            <person name="Futagami T."/>
            <person name="Toyoda A."/>
            <person name="Takaki Y."/>
            <person name="Nishi S."/>
            <person name="Hori S."/>
            <person name="Arai W."/>
            <person name="Tsubouchi T."/>
            <person name="Morono Y."/>
            <person name="Uchiyama I."/>
            <person name="Ito T."/>
            <person name="Fujiyama A."/>
            <person name="Inagaki F."/>
            <person name="Takami H."/>
        </authorList>
    </citation>
    <scope>NUCLEOTIDE SEQUENCE</scope>
    <source>
        <strain evidence="1">Expedition CK06-06</strain>
    </source>
</reference>
<protein>
    <submittedName>
        <fullName evidence="1">Uncharacterized protein</fullName>
    </submittedName>
</protein>
<proteinExistence type="predicted"/>
<gene>
    <name evidence="1" type="ORF">S06H3_06153</name>
</gene>
<dbReference type="EMBL" id="BARV01002358">
    <property type="protein sequence ID" value="GAH91183.1"/>
    <property type="molecule type" value="Genomic_DNA"/>
</dbReference>
<feature type="non-terminal residue" evidence="1">
    <location>
        <position position="1"/>
    </location>
</feature>
<feature type="non-terminal residue" evidence="1">
    <location>
        <position position="435"/>
    </location>
</feature>